<dbReference type="Proteomes" id="UP000807825">
    <property type="component" value="Unassembled WGS sequence"/>
</dbReference>
<dbReference type="EMBL" id="JACRDE010000403">
    <property type="protein sequence ID" value="MBI5250896.1"/>
    <property type="molecule type" value="Genomic_DNA"/>
</dbReference>
<accession>A0A9D6V2I3</accession>
<gene>
    <name evidence="3" type="primary">dprA</name>
    <name evidence="3" type="ORF">HY912_15520</name>
</gene>
<dbReference type="SUPFAM" id="SSF47781">
    <property type="entry name" value="RuvA domain 2-like"/>
    <property type="match status" value="1"/>
</dbReference>
<proteinExistence type="inferred from homology"/>
<dbReference type="Gene3D" id="3.40.50.450">
    <property type="match status" value="1"/>
</dbReference>
<dbReference type="PANTHER" id="PTHR43022">
    <property type="entry name" value="PROTEIN SMF"/>
    <property type="match status" value="1"/>
</dbReference>
<feature type="domain" description="Smf/DprA SLOG" evidence="2">
    <location>
        <begin position="85"/>
        <end position="277"/>
    </location>
</feature>
<dbReference type="InterPro" id="IPR010994">
    <property type="entry name" value="RuvA_2-like"/>
</dbReference>
<dbReference type="PANTHER" id="PTHR43022:SF1">
    <property type="entry name" value="PROTEIN SMF"/>
    <property type="match status" value="1"/>
</dbReference>
<dbReference type="InterPro" id="IPR057666">
    <property type="entry name" value="DrpA_SLOG"/>
</dbReference>
<name>A0A9D6V2I3_9BACT</name>
<comment type="similarity">
    <text evidence="1">Belongs to the DprA/Smf family.</text>
</comment>
<dbReference type="SUPFAM" id="SSF102405">
    <property type="entry name" value="MCP/YpsA-like"/>
    <property type="match status" value="1"/>
</dbReference>
<evidence type="ECO:0000256" key="1">
    <source>
        <dbReference type="ARBA" id="ARBA00006525"/>
    </source>
</evidence>
<comment type="caution">
    <text evidence="3">The sequence shown here is derived from an EMBL/GenBank/DDBJ whole genome shotgun (WGS) entry which is preliminary data.</text>
</comment>
<dbReference type="InterPro" id="IPR003488">
    <property type="entry name" value="DprA"/>
</dbReference>
<dbReference type="Pfam" id="PF02481">
    <property type="entry name" value="DNA_processg_A"/>
    <property type="match status" value="1"/>
</dbReference>
<evidence type="ECO:0000259" key="2">
    <source>
        <dbReference type="Pfam" id="PF02481"/>
    </source>
</evidence>
<protein>
    <submittedName>
        <fullName evidence="3">DNA-protecting protein DprA</fullName>
    </submittedName>
</protein>
<sequence length="277" mass="30357">MKIPDSDSLFDWLALERIPRVGPLTIARLIDAFGSPRAAMAANREEIRRRSGLGEKLADTIACFAPPRDEILKDIATLEKLGVRLLTRWDEGYPKNLQEIYDPPALLFVRGKILPEDVRAVSVVGTRKPSRYGIEMTEQITRDLARSSVTVVSGLARGIDTACHEAAIRAGGRTIGVLGCGIDVVYPRENGELIEQIVEHGAVVSEFRPRISPLATNFYRRNRIISGLAKGVVVIEAAKNSGSLITTNHALDQNRDVFAVPGNVLNAKSRGPHHLLK</sequence>
<organism evidence="3 4">
    <name type="scientific">Desulfomonile tiedjei</name>
    <dbReference type="NCBI Taxonomy" id="2358"/>
    <lineage>
        <taxon>Bacteria</taxon>
        <taxon>Pseudomonadati</taxon>
        <taxon>Thermodesulfobacteriota</taxon>
        <taxon>Desulfomonilia</taxon>
        <taxon>Desulfomonilales</taxon>
        <taxon>Desulfomonilaceae</taxon>
        <taxon>Desulfomonile</taxon>
    </lineage>
</organism>
<evidence type="ECO:0000313" key="3">
    <source>
        <dbReference type="EMBL" id="MBI5250896.1"/>
    </source>
</evidence>
<dbReference type="Pfam" id="PF14520">
    <property type="entry name" value="HHH_5"/>
    <property type="match status" value="1"/>
</dbReference>
<reference evidence="3" key="1">
    <citation type="submission" date="2020-07" db="EMBL/GenBank/DDBJ databases">
        <title>Huge and variable diversity of episymbiotic CPR bacteria and DPANN archaea in groundwater ecosystems.</title>
        <authorList>
            <person name="He C.Y."/>
            <person name="Keren R."/>
            <person name="Whittaker M."/>
            <person name="Farag I.F."/>
            <person name="Doudna J."/>
            <person name="Cate J.H.D."/>
            <person name="Banfield J.F."/>
        </authorList>
    </citation>
    <scope>NUCLEOTIDE SEQUENCE</scope>
    <source>
        <strain evidence="3">NC_groundwater_1664_Pr3_B-0.1um_52_9</strain>
    </source>
</reference>
<dbReference type="GO" id="GO:0009294">
    <property type="term" value="P:DNA-mediated transformation"/>
    <property type="evidence" value="ECO:0007669"/>
    <property type="project" value="InterPro"/>
</dbReference>
<feature type="non-terminal residue" evidence="3">
    <location>
        <position position="277"/>
    </location>
</feature>
<dbReference type="AlphaFoldDB" id="A0A9D6V2I3"/>
<evidence type="ECO:0000313" key="4">
    <source>
        <dbReference type="Proteomes" id="UP000807825"/>
    </source>
</evidence>
<dbReference type="NCBIfam" id="TIGR00732">
    <property type="entry name" value="dprA"/>
    <property type="match status" value="1"/>
</dbReference>